<dbReference type="InterPro" id="IPR014729">
    <property type="entry name" value="Rossmann-like_a/b/a_fold"/>
</dbReference>
<evidence type="ECO:0000256" key="9">
    <source>
        <dbReference type="ARBA" id="ARBA00024191"/>
    </source>
</evidence>
<dbReference type="GO" id="GO:0006646">
    <property type="term" value="P:phosphatidylethanolamine biosynthetic process"/>
    <property type="evidence" value="ECO:0007669"/>
    <property type="project" value="InterPro"/>
</dbReference>
<evidence type="ECO:0000256" key="11">
    <source>
        <dbReference type="ARBA" id="ARBA00031473"/>
    </source>
</evidence>
<dbReference type="EC" id="2.7.7.14" evidence="10"/>
<dbReference type="GO" id="GO:0005737">
    <property type="term" value="C:cytoplasm"/>
    <property type="evidence" value="ECO:0007669"/>
    <property type="project" value="TreeGrafter"/>
</dbReference>
<dbReference type="InterPro" id="IPR044608">
    <property type="entry name" value="Ect1/PCYT2"/>
</dbReference>
<keyword evidence="5 13" id="KW-0548">Nucleotidyltransferase</keyword>
<comment type="pathway">
    <text evidence="1">Lipid metabolism.</text>
</comment>
<evidence type="ECO:0000313" key="13">
    <source>
        <dbReference type="EMBL" id="KAF9764119.1"/>
    </source>
</evidence>
<gene>
    <name evidence="13" type="primary">MUQ1</name>
    <name evidence="13" type="ORF">NGRA_0814</name>
</gene>
<accession>A0A9P6H058</accession>
<evidence type="ECO:0000256" key="5">
    <source>
        <dbReference type="ARBA" id="ARBA00022695"/>
    </source>
</evidence>
<protein>
    <recommendedName>
        <fullName evidence="10">ethanolamine-phosphate cytidylyltransferase</fullName>
        <ecNumber evidence="10">2.7.7.14</ecNumber>
    </recommendedName>
    <alternativeName>
        <fullName evidence="11">CTP:phosphoethanolamine cytidylyltransferase</fullName>
    </alternativeName>
</protein>
<dbReference type="AlphaFoldDB" id="A0A9P6H058"/>
<dbReference type="GO" id="GO:0004306">
    <property type="term" value="F:ethanolamine-phosphate cytidylyltransferase activity"/>
    <property type="evidence" value="ECO:0007669"/>
    <property type="project" value="UniProtKB-EC"/>
</dbReference>
<keyword evidence="14" id="KW-1185">Reference proteome</keyword>
<evidence type="ECO:0000313" key="14">
    <source>
        <dbReference type="Proteomes" id="UP000740883"/>
    </source>
</evidence>
<name>A0A9P6H058_9MICR</name>
<dbReference type="PANTHER" id="PTHR45780:SF2">
    <property type="entry name" value="ETHANOLAMINE-PHOSPHATE CYTIDYLYLTRANSFERASE"/>
    <property type="match status" value="1"/>
</dbReference>
<dbReference type="NCBIfam" id="TIGR00125">
    <property type="entry name" value="cyt_tran_rel"/>
    <property type="match status" value="2"/>
</dbReference>
<comment type="caution">
    <text evidence="13">The sequence shown here is derived from an EMBL/GenBank/DDBJ whole genome shotgun (WGS) entry which is preliminary data.</text>
</comment>
<feature type="domain" description="Cytidyltransferase-like" evidence="12">
    <location>
        <begin position="6"/>
        <end position="130"/>
    </location>
</feature>
<comment type="similarity">
    <text evidence="2">Belongs to the cytidylyltransferase family.</text>
</comment>
<dbReference type="InterPro" id="IPR004821">
    <property type="entry name" value="Cyt_trans-like"/>
</dbReference>
<sequence length="314" mass="36146">MKKVWLDGCFDVFHYGHANAIRQARAYGDYVYVGIHSFEDIEKNKSLPVMLDDERYEVLKSCKWADEVVMNTPYVTEMSIVKKFGCSLVVHGNDIVTDVDGHDTYHKVKAEGSFKTVNRTMGISTTEIVGRMLLRESRQVSVQESMGNENINQLVEIFRGEKKEKSGKVIFIDGIFDLFHAGHAKALENAKKNGDYLLVGLHRDEEVKKYSKSSPIFNEKERLLLLLANKYVDEVIFTPYIIDGSFVATHQITNIFPSYDIKDLSRFSSVKEIVEHDFCENKFSYLSTDQIINRIITNYQAFADKQKKKNIFYD</sequence>
<evidence type="ECO:0000256" key="6">
    <source>
        <dbReference type="ARBA" id="ARBA00023098"/>
    </source>
</evidence>
<evidence type="ECO:0000256" key="3">
    <source>
        <dbReference type="ARBA" id="ARBA00022516"/>
    </source>
</evidence>
<keyword evidence="8" id="KW-1208">Phospholipid metabolism</keyword>
<evidence type="ECO:0000256" key="4">
    <source>
        <dbReference type="ARBA" id="ARBA00022679"/>
    </source>
</evidence>
<dbReference type="EMBL" id="SBJO01000037">
    <property type="protein sequence ID" value="KAF9764119.1"/>
    <property type="molecule type" value="Genomic_DNA"/>
</dbReference>
<evidence type="ECO:0000256" key="1">
    <source>
        <dbReference type="ARBA" id="ARBA00005189"/>
    </source>
</evidence>
<dbReference type="Gene3D" id="3.40.50.620">
    <property type="entry name" value="HUPs"/>
    <property type="match status" value="2"/>
</dbReference>
<feature type="domain" description="Cytidyltransferase-like" evidence="12">
    <location>
        <begin position="172"/>
        <end position="247"/>
    </location>
</feature>
<dbReference type="SUPFAM" id="SSF52374">
    <property type="entry name" value="Nucleotidylyl transferase"/>
    <property type="match status" value="2"/>
</dbReference>
<evidence type="ECO:0000256" key="7">
    <source>
        <dbReference type="ARBA" id="ARBA00023209"/>
    </source>
</evidence>
<organism evidence="13 14">
    <name type="scientific">Nosema granulosis</name>
    <dbReference type="NCBI Taxonomy" id="83296"/>
    <lineage>
        <taxon>Eukaryota</taxon>
        <taxon>Fungi</taxon>
        <taxon>Fungi incertae sedis</taxon>
        <taxon>Microsporidia</taxon>
        <taxon>Nosematidae</taxon>
        <taxon>Nosema</taxon>
    </lineage>
</organism>
<evidence type="ECO:0000259" key="12">
    <source>
        <dbReference type="Pfam" id="PF01467"/>
    </source>
</evidence>
<dbReference type="PANTHER" id="PTHR45780">
    <property type="entry name" value="ETHANOLAMINE-PHOSPHATE CYTIDYLYLTRANSFERASE"/>
    <property type="match status" value="1"/>
</dbReference>
<dbReference type="Proteomes" id="UP000740883">
    <property type="component" value="Unassembled WGS sequence"/>
</dbReference>
<evidence type="ECO:0000256" key="10">
    <source>
        <dbReference type="ARBA" id="ARBA00024221"/>
    </source>
</evidence>
<comment type="pathway">
    <text evidence="9">Phospholipid metabolism; phosphatidylethanolamine biosynthesis; phosphatidylethanolamine from ethanolamine: step 2/3.</text>
</comment>
<evidence type="ECO:0000256" key="8">
    <source>
        <dbReference type="ARBA" id="ARBA00023264"/>
    </source>
</evidence>
<evidence type="ECO:0000256" key="2">
    <source>
        <dbReference type="ARBA" id="ARBA00010101"/>
    </source>
</evidence>
<keyword evidence="6" id="KW-0443">Lipid metabolism</keyword>
<reference evidence="13 14" key="1">
    <citation type="journal article" date="2020" name="Genome Biol. Evol.">
        <title>Comparative genomics of strictly vertically transmitted, feminizing microsporidia endosymbionts of amphipod crustaceans.</title>
        <authorList>
            <person name="Cormier A."/>
            <person name="Chebbi M.A."/>
            <person name="Giraud I."/>
            <person name="Wattier R."/>
            <person name="Teixeira M."/>
            <person name="Gilbert C."/>
            <person name="Rigaud T."/>
            <person name="Cordaux R."/>
        </authorList>
    </citation>
    <scope>NUCLEOTIDE SEQUENCE [LARGE SCALE GENOMIC DNA]</scope>
    <source>
        <strain evidence="13 14">Ou3-Ou53</strain>
    </source>
</reference>
<keyword evidence="4" id="KW-0808">Transferase</keyword>
<keyword evidence="7" id="KW-0594">Phospholipid biosynthesis</keyword>
<keyword evidence="3" id="KW-0444">Lipid biosynthesis</keyword>
<dbReference type="OrthoDB" id="40021at2759"/>
<proteinExistence type="inferred from homology"/>
<dbReference type="Pfam" id="PF01467">
    <property type="entry name" value="CTP_transf_like"/>
    <property type="match status" value="2"/>
</dbReference>